<dbReference type="GO" id="GO:0003676">
    <property type="term" value="F:nucleic acid binding"/>
    <property type="evidence" value="ECO:0007669"/>
    <property type="project" value="InterPro"/>
</dbReference>
<evidence type="ECO:0000313" key="2">
    <source>
        <dbReference type="EnsemblMetazoa" id="RPRC010909-PA"/>
    </source>
</evidence>
<feature type="domain" description="Tc1-like transposase DDE" evidence="1">
    <location>
        <begin position="103"/>
        <end position="185"/>
    </location>
</feature>
<sequence length="194" mass="22243">MGALTARRYIEEVLLEAVIPLAPFIGDQFILMQDNARPHTARIVTEYLEQVGITVLDWPARTPDMNHLEHLWDNLGRKEEKFLSKQKMGGGSIDFLNKGEITFLPRRVNAEAYKNILEEAKIEFLGMAGENYIFQQDNAPVHNARTIKSWSQDHNIETLSWPALSPDLNIIENLWGILSRKVFDNGGHFDMLRN</sequence>
<dbReference type="EMBL" id="ACPB03024042">
    <property type="status" value="NOT_ANNOTATED_CDS"/>
    <property type="molecule type" value="Genomic_DNA"/>
</dbReference>
<dbReference type="OMA" id="RTIKSWS"/>
<dbReference type="InterPro" id="IPR038717">
    <property type="entry name" value="Tc1-like_DDE_dom"/>
</dbReference>
<dbReference type="Gene3D" id="3.30.420.10">
    <property type="entry name" value="Ribonuclease H-like superfamily/Ribonuclease H"/>
    <property type="match status" value="1"/>
</dbReference>
<organism evidence="2 3">
    <name type="scientific">Rhodnius prolixus</name>
    <name type="common">Triatomid bug</name>
    <dbReference type="NCBI Taxonomy" id="13249"/>
    <lineage>
        <taxon>Eukaryota</taxon>
        <taxon>Metazoa</taxon>
        <taxon>Ecdysozoa</taxon>
        <taxon>Arthropoda</taxon>
        <taxon>Hexapoda</taxon>
        <taxon>Insecta</taxon>
        <taxon>Pterygota</taxon>
        <taxon>Neoptera</taxon>
        <taxon>Paraneoptera</taxon>
        <taxon>Hemiptera</taxon>
        <taxon>Heteroptera</taxon>
        <taxon>Panheteroptera</taxon>
        <taxon>Cimicomorpha</taxon>
        <taxon>Reduviidae</taxon>
        <taxon>Triatominae</taxon>
        <taxon>Rhodnius</taxon>
    </lineage>
</organism>
<dbReference type="InParanoid" id="T1I3P0"/>
<dbReference type="Proteomes" id="UP000015103">
    <property type="component" value="Unassembled WGS sequence"/>
</dbReference>
<dbReference type="STRING" id="13249.T1I3P0"/>
<dbReference type="VEuPathDB" id="VectorBase:RPRC010909"/>
<dbReference type="AlphaFoldDB" id="T1I3P0"/>
<protein>
    <submittedName>
        <fullName evidence="2">DDE_3 domain-containing protein</fullName>
    </submittedName>
</protein>
<dbReference type="PANTHER" id="PTHR47326:SF1">
    <property type="entry name" value="HTH PSQ-TYPE DOMAIN-CONTAINING PROTEIN"/>
    <property type="match status" value="1"/>
</dbReference>
<feature type="domain" description="Tc1-like transposase DDE" evidence="1">
    <location>
        <begin position="21"/>
        <end position="78"/>
    </location>
</feature>
<reference evidence="2" key="1">
    <citation type="submission" date="2015-05" db="UniProtKB">
        <authorList>
            <consortium name="EnsemblMetazoa"/>
        </authorList>
    </citation>
    <scope>IDENTIFICATION</scope>
</reference>
<name>T1I3P0_RHOPR</name>
<dbReference type="eggNOG" id="ENOG502RU8E">
    <property type="taxonomic scope" value="Eukaryota"/>
</dbReference>
<evidence type="ECO:0000313" key="3">
    <source>
        <dbReference type="Proteomes" id="UP000015103"/>
    </source>
</evidence>
<accession>T1I3P0</accession>
<dbReference type="HOGENOM" id="CLU_1404042_0_0_1"/>
<proteinExistence type="predicted"/>
<keyword evidence="3" id="KW-1185">Reference proteome</keyword>
<dbReference type="Pfam" id="PF13358">
    <property type="entry name" value="DDE_3"/>
    <property type="match status" value="2"/>
</dbReference>
<dbReference type="EnsemblMetazoa" id="RPRC010909-RA">
    <property type="protein sequence ID" value="RPRC010909-PA"/>
    <property type="gene ID" value="RPRC010909"/>
</dbReference>
<dbReference type="PANTHER" id="PTHR47326">
    <property type="entry name" value="TRANSPOSABLE ELEMENT TC3 TRANSPOSASE-LIKE PROTEIN"/>
    <property type="match status" value="1"/>
</dbReference>
<dbReference type="EMBL" id="ACPB03024041">
    <property type="status" value="NOT_ANNOTATED_CDS"/>
    <property type="molecule type" value="Genomic_DNA"/>
</dbReference>
<dbReference type="InterPro" id="IPR036397">
    <property type="entry name" value="RNaseH_sf"/>
</dbReference>
<evidence type="ECO:0000259" key="1">
    <source>
        <dbReference type="Pfam" id="PF13358"/>
    </source>
</evidence>